<name>A0A1J5SU72_9ZZZZ</name>
<reference evidence="1" key="1">
    <citation type="submission" date="2016-10" db="EMBL/GenBank/DDBJ databases">
        <title>Sequence of Gallionella enrichment culture.</title>
        <authorList>
            <person name="Poehlein A."/>
            <person name="Muehling M."/>
            <person name="Daniel R."/>
        </authorList>
    </citation>
    <scope>NUCLEOTIDE SEQUENCE</scope>
</reference>
<evidence type="ECO:0000313" key="1">
    <source>
        <dbReference type="EMBL" id="OIR12065.1"/>
    </source>
</evidence>
<gene>
    <name evidence="1" type="ORF">GALL_63160</name>
</gene>
<dbReference type="AlphaFoldDB" id="A0A1J5SU72"/>
<protein>
    <submittedName>
        <fullName evidence="1">Uncharacterized protein</fullName>
    </submittedName>
</protein>
<organism evidence="1">
    <name type="scientific">mine drainage metagenome</name>
    <dbReference type="NCBI Taxonomy" id="410659"/>
    <lineage>
        <taxon>unclassified sequences</taxon>
        <taxon>metagenomes</taxon>
        <taxon>ecological metagenomes</taxon>
    </lineage>
</organism>
<sequence length="41" mass="4836">MAKSRNMIKPVKIIWAHLTLKQAKQLKAKKKETPIKAHLKW</sequence>
<proteinExistence type="predicted"/>
<comment type="caution">
    <text evidence="1">The sequence shown here is derived from an EMBL/GenBank/DDBJ whole genome shotgun (WGS) entry which is preliminary data.</text>
</comment>
<dbReference type="EMBL" id="MLJW01000018">
    <property type="protein sequence ID" value="OIR12065.1"/>
    <property type="molecule type" value="Genomic_DNA"/>
</dbReference>
<accession>A0A1J5SU72</accession>